<organism evidence="1 2">
    <name type="scientific">Trichinella zimbabwensis</name>
    <dbReference type="NCBI Taxonomy" id="268475"/>
    <lineage>
        <taxon>Eukaryota</taxon>
        <taxon>Metazoa</taxon>
        <taxon>Ecdysozoa</taxon>
        <taxon>Nematoda</taxon>
        <taxon>Enoplea</taxon>
        <taxon>Dorylaimia</taxon>
        <taxon>Trichinellida</taxon>
        <taxon>Trichinellidae</taxon>
        <taxon>Trichinella</taxon>
    </lineage>
</organism>
<sequence>MVKTGILGLLSDQTATTDHLRLCLMNLKISSVPKINYEPGDDLL</sequence>
<comment type="caution">
    <text evidence="1">The sequence shown here is derived from an EMBL/GenBank/DDBJ whole genome shotgun (WGS) entry which is preliminary data.</text>
</comment>
<accession>A0A0V1GAY8</accession>
<proteinExistence type="predicted"/>
<keyword evidence="2" id="KW-1185">Reference proteome</keyword>
<protein>
    <submittedName>
        <fullName evidence="1">Uncharacterized protein</fullName>
    </submittedName>
</protein>
<gene>
    <name evidence="1" type="ORF">T11_12227</name>
</gene>
<reference evidence="1 2" key="1">
    <citation type="submission" date="2015-01" db="EMBL/GenBank/DDBJ databases">
        <title>Evolution of Trichinella species and genotypes.</title>
        <authorList>
            <person name="Korhonen P.K."/>
            <person name="Edoardo P."/>
            <person name="Giuseppe L.R."/>
            <person name="Gasser R.B."/>
        </authorList>
    </citation>
    <scope>NUCLEOTIDE SEQUENCE [LARGE SCALE GENOMIC DNA]</scope>
    <source>
        <strain evidence="1">ISS1029</strain>
    </source>
</reference>
<name>A0A0V1GAY8_9BILA</name>
<dbReference type="EMBL" id="JYDP01003795">
    <property type="protein sequence ID" value="KRY95434.1"/>
    <property type="molecule type" value="Genomic_DNA"/>
</dbReference>
<evidence type="ECO:0000313" key="2">
    <source>
        <dbReference type="Proteomes" id="UP000055024"/>
    </source>
</evidence>
<dbReference type="Proteomes" id="UP000055024">
    <property type="component" value="Unassembled WGS sequence"/>
</dbReference>
<evidence type="ECO:0000313" key="1">
    <source>
        <dbReference type="EMBL" id="KRY95434.1"/>
    </source>
</evidence>
<dbReference type="AlphaFoldDB" id="A0A0V1GAY8"/>